<dbReference type="Gene3D" id="3.40.50.10540">
    <property type="entry name" value="Crotonobetainyl-coa:carnitine coa-transferase, domain 1"/>
    <property type="match status" value="1"/>
</dbReference>
<evidence type="ECO:0000313" key="3">
    <source>
        <dbReference type="Proteomes" id="UP001183535"/>
    </source>
</evidence>
<proteinExistence type="predicted"/>
<evidence type="ECO:0000256" key="1">
    <source>
        <dbReference type="SAM" id="MobiDB-lite"/>
    </source>
</evidence>
<dbReference type="PANTHER" id="PTHR48228:SF5">
    <property type="entry name" value="ALPHA-METHYLACYL-COA RACEMASE"/>
    <property type="match status" value="1"/>
</dbReference>
<dbReference type="Gene3D" id="3.30.1540.10">
    <property type="entry name" value="formyl-coa transferase, domain 3"/>
    <property type="match status" value="1"/>
</dbReference>
<dbReference type="AlphaFoldDB" id="A0ABD5EV67"/>
<dbReference type="SUPFAM" id="SSF89796">
    <property type="entry name" value="CoA-transferase family III (CaiB/BaiF)"/>
    <property type="match status" value="1"/>
</dbReference>
<gene>
    <name evidence="2" type="ORF">RM877_28525</name>
</gene>
<dbReference type="Gene3D" id="3.30.60.110">
    <property type="match status" value="1"/>
</dbReference>
<sequence length="372" mass="38891">MTGPLSGVRVVELKGIGPAPFCGMMLADLGADVVRVERPAPGAGPYAPATDVLGRGRTSVALNLKQPGSTDTVLDLVERADILIEGFRPGVMERLGLGPDSCLARNPALVYGRMTGWGQDGPYARTAGHDINYIAVSGALGAMGPANGPPGLPLNLLGDFGGGGMLLVVGVLAALLHSRNTGEGQVVDAAIVDGTATLSSLLYGLMAQERWTAQRGENFLDGSAPYYTVYPCADGRFLAVGALEDQFYRALLEGLGASDDPVLTTDRTRPDNWAAIRKRLEGLFASRPRQSWLEVFAGTDACVSPVLGLDDAHEDTHASARGTFIDVGGVVQPAPAPRFSRTRTSPPWPAPAPGRDNAIVLGSSASEPHRES</sequence>
<organism evidence="2 3">
    <name type="scientific">Streptomyces doudnae</name>
    <dbReference type="NCBI Taxonomy" id="3075536"/>
    <lineage>
        <taxon>Bacteria</taxon>
        <taxon>Bacillati</taxon>
        <taxon>Actinomycetota</taxon>
        <taxon>Actinomycetes</taxon>
        <taxon>Kitasatosporales</taxon>
        <taxon>Streptomycetaceae</taxon>
        <taxon>Streptomyces</taxon>
    </lineage>
</organism>
<dbReference type="InterPro" id="IPR023606">
    <property type="entry name" value="CoA-Trfase_III_dom_1_sf"/>
</dbReference>
<dbReference type="InterPro" id="IPR003673">
    <property type="entry name" value="CoA-Trfase_fam_III"/>
</dbReference>
<comment type="caution">
    <text evidence="2">The sequence shown here is derived from an EMBL/GenBank/DDBJ whole genome shotgun (WGS) entry which is preliminary data.</text>
</comment>
<evidence type="ECO:0000313" key="2">
    <source>
        <dbReference type="EMBL" id="MDT0438632.1"/>
    </source>
</evidence>
<feature type="region of interest" description="Disordered" evidence="1">
    <location>
        <begin position="335"/>
        <end position="372"/>
    </location>
</feature>
<dbReference type="InterPro" id="IPR044855">
    <property type="entry name" value="CoA-Trfase_III_dom3_sf"/>
</dbReference>
<dbReference type="Pfam" id="PF02515">
    <property type="entry name" value="CoA_transf_3"/>
    <property type="match status" value="1"/>
</dbReference>
<dbReference type="EMBL" id="JAVRES010000019">
    <property type="protein sequence ID" value="MDT0438632.1"/>
    <property type="molecule type" value="Genomic_DNA"/>
</dbReference>
<name>A0ABD5EV67_9ACTN</name>
<protein>
    <submittedName>
        <fullName evidence="2">CaiB/BaiF CoA-transferase family protein</fullName>
    </submittedName>
</protein>
<dbReference type="PANTHER" id="PTHR48228">
    <property type="entry name" value="SUCCINYL-COA--D-CITRAMALATE COA-TRANSFERASE"/>
    <property type="match status" value="1"/>
</dbReference>
<keyword evidence="3" id="KW-1185">Reference proteome</keyword>
<dbReference type="RefSeq" id="WP_093836139.1">
    <property type="nucleotide sequence ID" value="NZ_JAVRES010000019.1"/>
</dbReference>
<dbReference type="Proteomes" id="UP001183535">
    <property type="component" value="Unassembled WGS sequence"/>
</dbReference>
<dbReference type="InterPro" id="IPR050509">
    <property type="entry name" value="CoA-transferase_III"/>
</dbReference>
<reference evidence="3" key="1">
    <citation type="submission" date="2023-07" db="EMBL/GenBank/DDBJ databases">
        <title>30 novel species of actinomycetes from the DSMZ collection.</title>
        <authorList>
            <person name="Nouioui I."/>
        </authorList>
    </citation>
    <scope>NUCLEOTIDE SEQUENCE [LARGE SCALE GENOMIC DNA]</scope>
    <source>
        <strain evidence="3">DSM 41981</strain>
    </source>
</reference>
<accession>A0ABD5EV67</accession>